<reference evidence="1 2" key="1">
    <citation type="journal article" date="2023" name="IMA Fungus">
        <title>Comparative genomic study of the Penicillium genus elucidates a diverse pangenome and 15 lateral gene transfer events.</title>
        <authorList>
            <person name="Petersen C."/>
            <person name="Sorensen T."/>
            <person name="Nielsen M.R."/>
            <person name="Sondergaard T.E."/>
            <person name="Sorensen J.L."/>
            <person name="Fitzpatrick D.A."/>
            <person name="Frisvad J.C."/>
            <person name="Nielsen K.L."/>
        </authorList>
    </citation>
    <scope>NUCLEOTIDE SEQUENCE [LARGE SCALE GENOMIC DNA]</scope>
    <source>
        <strain evidence="1 2">IBT 35679</strain>
    </source>
</reference>
<gene>
    <name evidence="1" type="ORF">N7494_008872</name>
</gene>
<dbReference type="Gene3D" id="3.10.450.50">
    <property type="match status" value="1"/>
</dbReference>
<dbReference type="InterPro" id="IPR032710">
    <property type="entry name" value="NTF2-like_dom_sf"/>
</dbReference>
<evidence type="ECO:0000313" key="1">
    <source>
        <dbReference type="EMBL" id="KAJ5532320.1"/>
    </source>
</evidence>
<accession>A0AAD6CPC2</accession>
<dbReference type="AlphaFoldDB" id="A0AAD6CPC2"/>
<dbReference type="SUPFAM" id="SSF54427">
    <property type="entry name" value="NTF2-like"/>
    <property type="match status" value="1"/>
</dbReference>
<keyword evidence="2" id="KW-1185">Reference proteome</keyword>
<evidence type="ECO:0008006" key="3">
    <source>
        <dbReference type="Google" id="ProtNLM"/>
    </source>
</evidence>
<name>A0AAD6CPC2_9EURO</name>
<comment type="caution">
    <text evidence="1">The sequence shown here is derived from an EMBL/GenBank/DDBJ whole genome shotgun (WGS) entry which is preliminary data.</text>
</comment>
<organism evidence="1 2">
    <name type="scientific">Penicillium frequentans</name>
    <dbReference type="NCBI Taxonomy" id="3151616"/>
    <lineage>
        <taxon>Eukaryota</taxon>
        <taxon>Fungi</taxon>
        <taxon>Dikarya</taxon>
        <taxon>Ascomycota</taxon>
        <taxon>Pezizomycotina</taxon>
        <taxon>Eurotiomycetes</taxon>
        <taxon>Eurotiomycetidae</taxon>
        <taxon>Eurotiales</taxon>
        <taxon>Aspergillaceae</taxon>
        <taxon>Penicillium</taxon>
    </lineage>
</organism>
<evidence type="ECO:0000313" key="2">
    <source>
        <dbReference type="Proteomes" id="UP001220324"/>
    </source>
</evidence>
<protein>
    <recommendedName>
        <fullName evidence="3">SnoaL-like domain-containing protein</fullName>
    </recommendedName>
</protein>
<dbReference type="Proteomes" id="UP001220324">
    <property type="component" value="Unassembled WGS sequence"/>
</dbReference>
<proteinExistence type="predicted"/>
<sequence>MASKSTISYVTEDTKWMSDQITGNNKDLIARFYELADSKQSDAGQLMATEVFSEDAALSTPGGTFKGFKEISKCRDHAWDTVTSRRHTLSKVFAGHGDKEELAVFGTVRMTFAKRQSQDSEFVAHVKLESSGSSATQPRISSMEVYAITSPSSA</sequence>
<dbReference type="EMBL" id="JAQIZZ010000007">
    <property type="protein sequence ID" value="KAJ5532320.1"/>
    <property type="molecule type" value="Genomic_DNA"/>
</dbReference>